<name>F8A1J1_CELGA</name>
<dbReference type="OrthoDB" id="4823468at2"/>
<evidence type="ECO:0000259" key="3">
    <source>
        <dbReference type="Pfam" id="PF14032"/>
    </source>
</evidence>
<dbReference type="Pfam" id="PF14032">
    <property type="entry name" value="PknH_C"/>
    <property type="match status" value="1"/>
</dbReference>
<reference evidence="5" key="1">
    <citation type="submission" date="2011-04" db="EMBL/GenBank/DDBJ databases">
        <title>Complete sequence of Cellvibrio gilvus ATCC 13127.</title>
        <authorList>
            <person name="Lucas S."/>
            <person name="Han J."/>
            <person name="Lapidus A."/>
            <person name="Cheng J.-F."/>
            <person name="Goodwin L."/>
            <person name="Pitluck S."/>
            <person name="Peters L."/>
            <person name="Munk A."/>
            <person name="Detter J.C."/>
            <person name="Han C."/>
            <person name="Tapia R."/>
            <person name="Land M."/>
            <person name="Hauser L."/>
            <person name="Kyrpides N."/>
            <person name="Ivanova N."/>
            <person name="Ovchinnikova G."/>
            <person name="Pagani I."/>
            <person name="Mead D."/>
            <person name="Brumm P."/>
            <person name="Woyke T."/>
        </authorList>
    </citation>
    <scope>NUCLEOTIDE SEQUENCE [LARGE SCALE GENOMIC DNA]</scope>
    <source>
        <strain evidence="5">ATCC 13127 / NRRL B-14078</strain>
    </source>
</reference>
<gene>
    <name evidence="4" type="ordered locus">Celgi_2376</name>
</gene>
<dbReference type="Gene3D" id="3.40.1000.70">
    <property type="entry name" value="PknH-like extracellular domain"/>
    <property type="match status" value="1"/>
</dbReference>
<evidence type="ECO:0000256" key="2">
    <source>
        <dbReference type="SAM" id="Phobius"/>
    </source>
</evidence>
<dbReference type="InterPro" id="IPR038232">
    <property type="entry name" value="PknH-like_Extracell_sf"/>
</dbReference>
<evidence type="ECO:0000313" key="5">
    <source>
        <dbReference type="Proteomes" id="UP000000485"/>
    </source>
</evidence>
<evidence type="ECO:0000256" key="1">
    <source>
        <dbReference type="SAM" id="MobiDB-lite"/>
    </source>
</evidence>
<feature type="region of interest" description="Disordered" evidence="1">
    <location>
        <begin position="49"/>
        <end position="83"/>
    </location>
</feature>
<dbReference type="KEGG" id="cga:Celgi_2376"/>
<evidence type="ECO:0000313" key="4">
    <source>
        <dbReference type="EMBL" id="AEI12875.1"/>
    </source>
</evidence>
<feature type="domain" description="PknH-like extracellular" evidence="3">
    <location>
        <begin position="138"/>
        <end position="266"/>
    </location>
</feature>
<keyword evidence="2" id="KW-0812">Transmembrane</keyword>
<dbReference type="InterPro" id="IPR026954">
    <property type="entry name" value="PknH-like_Extracell"/>
</dbReference>
<accession>F8A1J1</accession>
<keyword evidence="2" id="KW-1133">Transmembrane helix</keyword>
<keyword evidence="5" id="KW-1185">Reference proteome</keyword>
<feature type="compositionally biased region" description="Low complexity" evidence="1">
    <location>
        <begin position="54"/>
        <end position="76"/>
    </location>
</feature>
<dbReference type="EMBL" id="CP002665">
    <property type="protein sequence ID" value="AEI12875.1"/>
    <property type="molecule type" value="Genomic_DNA"/>
</dbReference>
<dbReference type="Proteomes" id="UP000000485">
    <property type="component" value="Chromosome"/>
</dbReference>
<dbReference type="STRING" id="593907.Celgi_2376"/>
<feature type="transmembrane region" description="Helical" evidence="2">
    <location>
        <begin position="20"/>
        <end position="38"/>
    </location>
</feature>
<organism evidence="4 5">
    <name type="scientific">Cellulomonas gilvus (strain ATCC 13127 / NRRL B-14078)</name>
    <name type="common">Cellvibrio gilvus</name>
    <dbReference type="NCBI Taxonomy" id="593907"/>
    <lineage>
        <taxon>Bacteria</taxon>
        <taxon>Bacillati</taxon>
        <taxon>Actinomycetota</taxon>
        <taxon>Actinomycetes</taxon>
        <taxon>Micrococcales</taxon>
        <taxon>Cellulomonadaceae</taxon>
        <taxon>Cellulomonas</taxon>
    </lineage>
</organism>
<keyword evidence="2" id="KW-0472">Membrane</keyword>
<proteinExistence type="predicted"/>
<protein>
    <recommendedName>
        <fullName evidence="3">PknH-like extracellular domain-containing protein</fullName>
    </recommendedName>
</protein>
<dbReference type="HOGENOM" id="CLU_932832_0_0_11"/>
<dbReference type="RefSeq" id="WP_013884393.1">
    <property type="nucleotide sequence ID" value="NC_015671.1"/>
</dbReference>
<dbReference type="AlphaFoldDB" id="F8A1J1"/>
<sequence>MTSTVPDGPGTSPARSRRSGWWWLTGIALLGLVVVLVLQPWSHETEPLLPPTESALSTSPRSASPTAPTAAPSATPTLPPVPGAEAVFDDSTMRALFVRPRVLEDTVPAAQDGVALRIRSGELAWGLPDGSRVEPERCTAAVTVVTTAPAAFDARAWGNAGLDFTQTLTLLPDAASAAEAFRELVTTVDGCPRYRQVNPGMDGAVWTAEPAIEGQGVYPSIVQEVVHEAEGQRTPTFRGHLLVGNVVVSWTAAAPGDGDDLGARLATLGTADSLSMLMQERAQAAVQGLG</sequence>